<protein>
    <submittedName>
        <fullName evidence="2">Uncharacterized protein</fullName>
    </submittedName>
</protein>
<gene>
    <name evidence="2" type="ORF">EYF80_056044</name>
</gene>
<evidence type="ECO:0000256" key="1">
    <source>
        <dbReference type="SAM" id="MobiDB-lite"/>
    </source>
</evidence>
<evidence type="ECO:0000313" key="2">
    <source>
        <dbReference type="EMBL" id="TNN33798.1"/>
    </source>
</evidence>
<keyword evidence="3" id="KW-1185">Reference proteome</keyword>
<dbReference type="AlphaFoldDB" id="A0A4Z2EYF7"/>
<name>A0A4Z2EYF7_9TELE</name>
<organism evidence="2 3">
    <name type="scientific">Liparis tanakae</name>
    <name type="common">Tanaka's snailfish</name>
    <dbReference type="NCBI Taxonomy" id="230148"/>
    <lineage>
        <taxon>Eukaryota</taxon>
        <taxon>Metazoa</taxon>
        <taxon>Chordata</taxon>
        <taxon>Craniata</taxon>
        <taxon>Vertebrata</taxon>
        <taxon>Euteleostomi</taxon>
        <taxon>Actinopterygii</taxon>
        <taxon>Neopterygii</taxon>
        <taxon>Teleostei</taxon>
        <taxon>Neoteleostei</taxon>
        <taxon>Acanthomorphata</taxon>
        <taxon>Eupercaria</taxon>
        <taxon>Perciformes</taxon>
        <taxon>Cottioidei</taxon>
        <taxon>Cottales</taxon>
        <taxon>Liparidae</taxon>
        <taxon>Liparis</taxon>
    </lineage>
</organism>
<proteinExistence type="predicted"/>
<comment type="caution">
    <text evidence="2">The sequence shown here is derived from an EMBL/GenBank/DDBJ whole genome shotgun (WGS) entry which is preliminary data.</text>
</comment>
<accession>A0A4Z2EYF7</accession>
<feature type="region of interest" description="Disordered" evidence="1">
    <location>
        <begin position="1"/>
        <end position="78"/>
    </location>
</feature>
<feature type="compositionally biased region" description="Basic and acidic residues" evidence="1">
    <location>
        <begin position="22"/>
        <end position="52"/>
    </location>
</feature>
<sequence length="128" mass="14629">MPNTPPENEEAALNHGRLLNPARREGGGRAHREDGEQPLRVKDQGSPERQELEQEEEEPAHQEPSPAPETHEAPATETCDLTEIYARLLHFCLRKHLRGVHVFLRVDDEAMFRRRLPAEPRGVWTCVS</sequence>
<reference evidence="2 3" key="1">
    <citation type="submission" date="2019-03" db="EMBL/GenBank/DDBJ databases">
        <title>First draft genome of Liparis tanakae, snailfish: a comprehensive survey of snailfish specific genes.</title>
        <authorList>
            <person name="Kim W."/>
            <person name="Song I."/>
            <person name="Jeong J.-H."/>
            <person name="Kim D."/>
            <person name="Kim S."/>
            <person name="Ryu S."/>
            <person name="Song J.Y."/>
            <person name="Lee S.K."/>
        </authorList>
    </citation>
    <scope>NUCLEOTIDE SEQUENCE [LARGE SCALE GENOMIC DNA]</scope>
    <source>
        <tissue evidence="2">Muscle</tissue>
    </source>
</reference>
<dbReference type="EMBL" id="SRLO01002130">
    <property type="protein sequence ID" value="TNN33798.1"/>
    <property type="molecule type" value="Genomic_DNA"/>
</dbReference>
<evidence type="ECO:0000313" key="3">
    <source>
        <dbReference type="Proteomes" id="UP000314294"/>
    </source>
</evidence>
<dbReference type="Proteomes" id="UP000314294">
    <property type="component" value="Unassembled WGS sequence"/>
</dbReference>